<keyword evidence="8" id="KW-0597">Phosphoprotein</keyword>
<dbReference type="NCBIfam" id="TIGR01494">
    <property type="entry name" value="ATPase_P-type"/>
    <property type="match status" value="1"/>
</dbReference>
<dbReference type="GO" id="GO:0005886">
    <property type="term" value="C:plasma membrane"/>
    <property type="evidence" value="ECO:0007669"/>
    <property type="project" value="UniProtKB-SubCell"/>
</dbReference>
<keyword evidence="12" id="KW-0460">Magnesium</keyword>
<dbReference type="SUPFAM" id="SSF81665">
    <property type="entry name" value="Calcium ATPase, transmembrane domain M"/>
    <property type="match status" value="1"/>
</dbReference>
<dbReference type="InterPro" id="IPR044492">
    <property type="entry name" value="P_typ_ATPase_HD_dom"/>
</dbReference>
<dbReference type="RefSeq" id="WP_129646337.1">
    <property type="nucleotide sequence ID" value="NZ_LR215037.1"/>
</dbReference>
<keyword evidence="10" id="KW-0547">Nucleotide-binding</keyword>
<keyword evidence="18" id="KW-0175">Coiled coil</keyword>
<dbReference type="Pfam" id="PF13246">
    <property type="entry name" value="Cation_ATPase"/>
    <property type="match status" value="1"/>
</dbReference>
<evidence type="ECO:0000259" key="20">
    <source>
        <dbReference type="SMART" id="SM00831"/>
    </source>
</evidence>
<dbReference type="EC" id="7.2.2.14" evidence="4"/>
<evidence type="ECO:0000256" key="18">
    <source>
        <dbReference type="SAM" id="Coils"/>
    </source>
</evidence>
<feature type="transmembrane region" description="Helical" evidence="19">
    <location>
        <begin position="112"/>
        <end position="130"/>
    </location>
</feature>
<evidence type="ECO:0000256" key="16">
    <source>
        <dbReference type="ARBA" id="ARBA00029806"/>
    </source>
</evidence>
<evidence type="ECO:0000256" key="10">
    <source>
        <dbReference type="ARBA" id="ARBA00022741"/>
    </source>
</evidence>
<keyword evidence="6" id="KW-1003">Cell membrane</keyword>
<evidence type="ECO:0000256" key="4">
    <source>
        <dbReference type="ARBA" id="ARBA00012786"/>
    </source>
</evidence>
<comment type="catalytic activity">
    <reaction evidence="17">
        <text>Mg(2+)(out) + ATP + H2O = Mg(2+)(in) + ADP + phosphate + H(+)</text>
        <dbReference type="Rhea" id="RHEA:10260"/>
        <dbReference type="ChEBI" id="CHEBI:15377"/>
        <dbReference type="ChEBI" id="CHEBI:15378"/>
        <dbReference type="ChEBI" id="CHEBI:18420"/>
        <dbReference type="ChEBI" id="CHEBI:30616"/>
        <dbReference type="ChEBI" id="CHEBI:43474"/>
        <dbReference type="ChEBI" id="CHEBI:456216"/>
        <dbReference type="EC" id="7.2.2.14"/>
    </reaction>
</comment>
<keyword evidence="21" id="KW-0378">Hydrolase</keyword>
<dbReference type="GO" id="GO:0016887">
    <property type="term" value="F:ATP hydrolysis activity"/>
    <property type="evidence" value="ECO:0007669"/>
    <property type="project" value="InterPro"/>
</dbReference>
<feature type="transmembrane region" description="Helical" evidence="19">
    <location>
        <begin position="879"/>
        <end position="902"/>
    </location>
</feature>
<dbReference type="Gene3D" id="2.70.150.10">
    <property type="entry name" value="Calcium-transporting ATPase, cytoplasmic transduction domain A"/>
    <property type="match status" value="1"/>
</dbReference>
<evidence type="ECO:0000256" key="12">
    <source>
        <dbReference type="ARBA" id="ARBA00022842"/>
    </source>
</evidence>
<evidence type="ECO:0000256" key="9">
    <source>
        <dbReference type="ARBA" id="ARBA00022692"/>
    </source>
</evidence>
<evidence type="ECO:0000256" key="7">
    <source>
        <dbReference type="ARBA" id="ARBA00022519"/>
    </source>
</evidence>
<evidence type="ECO:0000256" key="11">
    <source>
        <dbReference type="ARBA" id="ARBA00022840"/>
    </source>
</evidence>
<feature type="transmembrane region" description="Helical" evidence="19">
    <location>
        <begin position="810"/>
        <end position="831"/>
    </location>
</feature>
<evidence type="ECO:0000256" key="13">
    <source>
        <dbReference type="ARBA" id="ARBA00022967"/>
    </source>
</evidence>
<evidence type="ECO:0000256" key="14">
    <source>
        <dbReference type="ARBA" id="ARBA00022989"/>
    </source>
</evidence>
<keyword evidence="7" id="KW-0997">Cell inner membrane</keyword>
<dbReference type="SUPFAM" id="SSF81653">
    <property type="entry name" value="Calcium ATPase, transduction domain A"/>
    <property type="match status" value="1"/>
</dbReference>
<keyword evidence="13" id="KW-1278">Translocase</keyword>
<dbReference type="SFLD" id="SFLDG00002">
    <property type="entry name" value="C1.7:_P-type_atpase_like"/>
    <property type="match status" value="1"/>
</dbReference>
<dbReference type="Proteomes" id="UP000290243">
    <property type="component" value="Chromosome"/>
</dbReference>
<dbReference type="InterPro" id="IPR023214">
    <property type="entry name" value="HAD_sf"/>
</dbReference>
<evidence type="ECO:0000256" key="17">
    <source>
        <dbReference type="ARBA" id="ARBA00047295"/>
    </source>
</evidence>
<keyword evidence="22" id="KW-1185">Reference proteome</keyword>
<evidence type="ECO:0000256" key="5">
    <source>
        <dbReference type="ARBA" id="ARBA00013555"/>
    </source>
</evidence>
<dbReference type="Gene3D" id="1.20.1110.10">
    <property type="entry name" value="Calcium-transporting ATPase, transmembrane domain"/>
    <property type="match status" value="1"/>
</dbReference>
<feature type="transmembrane region" description="Helical" evidence="19">
    <location>
        <begin position="272"/>
        <end position="293"/>
    </location>
</feature>
<dbReference type="Pfam" id="PF00690">
    <property type="entry name" value="Cation_ATPase_N"/>
    <property type="match status" value="1"/>
</dbReference>
<dbReference type="InterPro" id="IPR018303">
    <property type="entry name" value="ATPase_P-typ_P_site"/>
</dbReference>
<sequence>MALNKKILNNQENENAKNQLIVASKMSNKELFEIYNSSSQGLETEEIIENNKEKYGVNILSKKSKNTVLKRFVDAFLNPFSIILFVLAIISMITDIILPIYDKDQNTGAEPATMIIILCMILISGILHIVEDTRSSSSAEKLVNMIQTTTKVERNGIRYEIPLDKVVVGDIIILAAGDIIPADVKILNAKDLFVSQSSLTGESESIEKFANLIDGKNYENVTDRHNLAFMGSNVISGSAKAMVIVTGDRTYLGQVAQKINAKPVKTSFEKGIASISWLLLKIMLVVVPIVFIISGLRGYLSDSNRDANKWLEAFMFAISVAVGLTPEMLPVIVTSTLAKGAVSMSKRKTIVKSLNSIQNFGAMDVFCTDKTGTLTLDQVVLERHLNISGEDDINVLKHGFLNSYYQTGLKNLLDLSIIEKTEELSELHEELDNLSSNYVKVDEIPFDFVRKRMSVLVKRKKEDSLLMITKGAMEEILSICNRIEYNGEIINLDEKMSKKVMKQVDELNDQGMRVIGVARKNDPSNVGEFSVRDENDMTLIGYLAFLDPPKESTASAIENLYENGVDVKILTGDNARVTKAICAKVGIPSDHIVLGKDVMNMDDETLRAEVEKYNIFAKLSPDQKARIINALRINGHVVGYMGDGINDAPAMKAADVSISVDTAVDIAKESANIILLEKDLNVLNTGIIEGRKTYANMNKYIKMTVSSNFGNIISILIASMMLPFVPLVAAQILFMNLIYDISCGAIPWDNVDKEFLRKPKTWETKSIIKFMLWFGPASTLIDLLSFVILQFVFLPLLYPNIEVNGPEWQSLFQTAWFIISMWTQSIIIHFIRTEKLPFVKSKPGWLLLLFSILGIVIVTTSPYIPILNTALKLSILNPYFYILLGSLVILYILLVMLVKFIYIKKYKELL</sequence>
<dbReference type="SFLD" id="SFLDS00003">
    <property type="entry name" value="Haloacid_Dehalogenase"/>
    <property type="match status" value="1"/>
</dbReference>
<dbReference type="SFLD" id="SFLDF00027">
    <property type="entry name" value="p-type_atpase"/>
    <property type="match status" value="1"/>
</dbReference>
<dbReference type="InterPro" id="IPR006415">
    <property type="entry name" value="P-type_ATPase_IIIB"/>
</dbReference>
<dbReference type="InterPro" id="IPR023298">
    <property type="entry name" value="ATPase_P-typ_TM_dom_sf"/>
</dbReference>
<dbReference type="SMART" id="SM00831">
    <property type="entry name" value="Cation_ATPase_N"/>
    <property type="match status" value="1"/>
</dbReference>
<keyword evidence="15 19" id="KW-0472">Membrane</keyword>
<organism evidence="21 22">
    <name type="scientific">Mycoplasmopsis maculosa</name>
    <dbReference type="NCBI Taxonomy" id="114885"/>
    <lineage>
        <taxon>Bacteria</taxon>
        <taxon>Bacillati</taxon>
        <taxon>Mycoplasmatota</taxon>
        <taxon>Mycoplasmoidales</taxon>
        <taxon>Metamycoplasmataceae</taxon>
        <taxon>Mycoplasmopsis</taxon>
    </lineage>
</organism>
<dbReference type="OrthoDB" id="9813266at2"/>
<dbReference type="NCBIfam" id="NF011702">
    <property type="entry name" value="PRK15122.1"/>
    <property type="match status" value="1"/>
</dbReference>
<evidence type="ECO:0000256" key="15">
    <source>
        <dbReference type="ARBA" id="ARBA00023136"/>
    </source>
</evidence>
<feature type="transmembrane region" description="Helical" evidence="19">
    <location>
        <begin position="728"/>
        <end position="749"/>
    </location>
</feature>
<evidence type="ECO:0000256" key="2">
    <source>
        <dbReference type="ARBA" id="ARBA00004429"/>
    </source>
</evidence>
<dbReference type="Pfam" id="PF00122">
    <property type="entry name" value="E1-E2_ATPase"/>
    <property type="match status" value="1"/>
</dbReference>
<keyword evidence="11" id="KW-0067">ATP-binding</keyword>
<dbReference type="InterPro" id="IPR006068">
    <property type="entry name" value="ATPase_P-typ_cation-transptr_C"/>
</dbReference>
<dbReference type="InterPro" id="IPR004014">
    <property type="entry name" value="ATPase_P-typ_cation-transptr_N"/>
</dbReference>
<feature type="transmembrane region" description="Helical" evidence="19">
    <location>
        <begin position="75"/>
        <end position="100"/>
    </location>
</feature>
<proteinExistence type="inferred from homology"/>
<reference evidence="21 22" key="1">
    <citation type="submission" date="2019-01" db="EMBL/GenBank/DDBJ databases">
        <authorList>
            <consortium name="Pathogen Informatics"/>
        </authorList>
    </citation>
    <scope>NUCLEOTIDE SEQUENCE [LARGE SCALE GENOMIC DNA]</scope>
    <source>
        <strain evidence="21 22">NCTC10168</strain>
    </source>
</reference>
<feature type="transmembrane region" description="Helical" evidence="19">
    <location>
        <begin position="843"/>
        <end position="867"/>
    </location>
</feature>
<feature type="transmembrane region" description="Helical" evidence="19">
    <location>
        <begin position="770"/>
        <end position="798"/>
    </location>
</feature>
<dbReference type="KEGG" id="mmau:NCTC10168_00240"/>
<evidence type="ECO:0000256" key="3">
    <source>
        <dbReference type="ARBA" id="ARBA00008746"/>
    </source>
</evidence>
<dbReference type="InterPro" id="IPR023299">
    <property type="entry name" value="ATPase_P-typ_cyto_dom_N"/>
</dbReference>
<dbReference type="PANTHER" id="PTHR42861">
    <property type="entry name" value="CALCIUM-TRANSPORTING ATPASE"/>
    <property type="match status" value="1"/>
</dbReference>
<feature type="transmembrane region" description="Helical" evidence="19">
    <location>
        <begin position="313"/>
        <end position="338"/>
    </location>
</feature>
<comment type="subcellular location">
    <subcellularLocation>
        <location evidence="2">Cell inner membrane</location>
        <topology evidence="2">Multi-pass membrane protein</topology>
    </subcellularLocation>
</comment>
<accession>A0A449B3Z5</accession>
<protein>
    <recommendedName>
        <fullName evidence="5">Magnesium-transporting ATPase, P-type 1</fullName>
        <ecNumber evidence="4">7.2.2.14</ecNumber>
    </recommendedName>
    <alternativeName>
        <fullName evidence="16">Mg(2+) transport ATPase, P-type 1</fullName>
    </alternativeName>
</protein>
<gene>
    <name evidence="21" type="primary">mgtA</name>
    <name evidence="21" type="ORF">NCTC10168_00240</name>
</gene>
<dbReference type="InterPro" id="IPR036412">
    <property type="entry name" value="HAD-like_sf"/>
</dbReference>
<dbReference type="CDD" id="cd02077">
    <property type="entry name" value="P-type_ATPase_Mg"/>
    <property type="match status" value="1"/>
</dbReference>
<evidence type="ECO:0000256" key="6">
    <source>
        <dbReference type="ARBA" id="ARBA00022475"/>
    </source>
</evidence>
<dbReference type="Gene3D" id="3.40.50.1000">
    <property type="entry name" value="HAD superfamily/HAD-like"/>
    <property type="match status" value="1"/>
</dbReference>
<evidence type="ECO:0000256" key="8">
    <source>
        <dbReference type="ARBA" id="ARBA00022553"/>
    </source>
</evidence>
<evidence type="ECO:0000256" key="1">
    <source>
        <dbReference type="ARBA" id="ARBA00003954"/>
    </source>
</evidence>
<dbReference type="GO" id="GO:0005524">
    <property type="term" value="F:ATP binding"/>
    <property type="evidence" value="ECO:0007669"/>
    <property type="project" value="UniProtKB-KW"/>
</dbReference>
<dbReference type="Pfam" id="PF00689">
    <property type="entry name" value="Cation_ATPase_C"/>
    <property type="match status" value="1"/>
</dbReference>
<dbReference type="SUPFAM" id="SSF56784">
    <property type="entry name" value="HAD-like"/>
    <property type="match status" value="1"/>
</dbReference>
<dbReference type="SUPFAM" id="SSF81660">
    <property type="entry name" value="Metal cation-transporting ATPase, ATP-binding domain N"/>
    <property type="match status" value="1"/>
</dbReference>
<dbReference type="InterPro" id="IPR001757">
    <property type="entry name" value="P_typ_ATPase"/>
</dbReference>
<dbReference type="PROSITE" id="PS00154">
    <property type="entry name" value="ATPASE_E1_E2"/>
    <property type="match status" value="1"/>
</dbReference>
<dbReference type="GO" id="GO:0015444">
    <property type="term" value="F:P-type magnesium transporter activity"/>
    <property type="evidence" value="ECO:0007669"/>
    <property type="project" value="UniProtKB-EC"/>
</dbReference>
<keyword evidence="14 19" id="KW-1133">Transmembrane helix</keyword>
<dbReference type="Gene3D" id="3.40.1110.10">
    <property type="entry name" value="Calcium-transporting ATPase, cytoplasmic domain N"/>
    <property type="match status" value="1"/>
</dbReference>
<evidence type="ECO:0000313" key="21">
    <source>
        <dbReference type="EMBL" id="VEU75322.1"/>
    </source>
</evidence>
<dbReference type="AlphaFoldDB" id="A0A449B3Z5"/>
<feature type="coiled-coil region" evidence="18">
    <location>
        <begin position="417"/>
        <end position="444"/>
    </location>
</feature>
<dbReference type="NCBIfam" id="TIGR01524">
    <property type="entry name" value="ATPase-IIIB_Mg"/>
    <property type="match status" value="1"/>
</dbReference>
<feature type="transmembrane region" description="Helical" evidence="19">
    <location>
        <begin position="700"/>
        <end position="722"/>
    </location>
</feature>
<dbReference type="InterPro" id="IPR059000">
    <property type="entry name" value="ATPase_P-type_domA"/>
</dbReference>
<dbReference type="InterPro" id="IPR008250">
    <property type="entry name" value="ATPase_P-typ_transduc_dom_A_sf"/>
</dbReference>
<evidence type="ECO:0000313" key="22">
    <source>
        <dbReference type="Proteomes" id="UP000290243"/>
    </source>
</evidence>
<name>A0A449B3Z5_9BACT</name>
<dbReference type="EMBL" id="LR215037">
    <property type="protein sequence ID" value="VEU75322.1"/>
    <property type="molecule type" value="Genomic_DNA"/>
</dbReference>
<feature type="domain" description="Cation-transporting P-type ATPase N-terminal" evidence="20">
    <location>
        <begin position="22"/>
        <end position="96"/>
    </location>
</feature>
<comment type="similarity">
    <text evidence="3">Belongs to the cation transport ATPase (P-type) (TC 3.A.3) family. Type IIIB subfamily.</text>
</comment>
<dbReference type="PRINTS" id="PR01836">
    <property type="entry name" value="MGATPASE"/>
</dbReference>
<comment type="function">
    <text evidence="1">Mediates magnesium influx to the cytosol.</text>
</comment>
<evidence type="ECO:0000256" key="19">
    <source>
        <dbReference type="SAM" id="Phobius"/>
    </source>
</evidence>
<keyword evidence="9 19" id="KW-0812">Transmembrane</keyword>